<accession>A0A699JKW1</accession>
<name>A0A699JKW1_TANCI</name>
<dbReference type="AlphaFoldDB" id="A0A699JKW1"/>
<reference evidence="1" key="1">
    <citation type="journal article" date="2019" name="Sci. Rep.">
        <title>Draft genome of Tanacetum cinerariifolium, the natural source of mosquito coil.</title>
        <authorList>
            <person name="Yamashiro T."/>
            <person name="Shiraishi A."/>
            <person name="Satake H."/>
            <person name="Nakayama K."/>
        </authorList>
    </citation>
    <scope>NUCLEOTIDE SEQUENCE</scope>
</reference>
<proteinExistence type="predicted"/>
<organism evidence="1">
    <name type="scientific">Tanacetum cinerariifolium</name>
    <name type="common">Dalmatian daisy</name>
    <name type="synonym">Chrysanthemum cinerariifolium</name>
    <dbReference type="NCBI Taxonomy" id="118510"/>
    <lineage>
        <taxon>Eukaryota</taxon>
        <taxon>Viridiplantae</taxon>
        <taxon>Streptophyta</taxon>
        <taxon>Embryophyta</taxon>
        <taxon>Tracheophyta</taxon>
        <taxon>Spermatophyta</taxon>
        <taxon>Magnoliopsida</taxon>
        <taxon>eudicotyledons</taxon>
        <taxon>Gunneridae</taxon>
        <taxon>Pentapetalae</taxon>
        <taxon>asterids</taxon>
        <taxon>campanulids</taxon>
        <taxon>Asterales</taxon>
        <taxon>Asteraceae</taxon>
        <taxon>Asteroideae</taxon>
        <taxon>Anthemideae</taxon>
        <taxon>Anthemidinae</taxon>
        <taxon>Tanacetum</taxon>
    </lineage>
</organism>
<comment type="caution">
    <text evidence="1">The sequence shown here is derived from an EMBL/GenBank/DDBJ whole genome shotgun (WGS) entry which is preliminary data.</text>
</comment>
<protein>
    <submittedName>
        <fullName evidence="1">Uncharacterized protein</fullName>
    </submittedName>
</protein>
<dbReference type="EMBL" id="BKCJ010424636">
    <property type="protein sequence ID" value="GFA44145.1"/>
    <property type="molecule type" value="Genomic_DNA"/>
</dbReference>
<sequence length="112" mass="12500">MKIKTGNDGRVVVERRDVRVGGMKIKTGNGGRVVVDGRDVRVGGIYNMLAVSTYYPPRRSLRSEDKPDYSYLKRLFICKSARSHTLAISLIMSLIGPYCSVHKSIPALEDEL</sequence>
<gene>
    <name evidence="1" type="ORF">Tci_616117</name>
</gene>
<evidence type="ECO:0000313" key="1">
    <source>
        <dbReference type="EMBL" id="GFA44145.1"/>
    </source>
</evidence>